<keyword evidence="6 8" id="KW-0449">Lipoprotein</keyword>
<evidence type="ECO:0000256" key="5">
    <source>
        <dbReference type="ARBA" id="ARBA00023237"/>
    </source>
</evidence>
<feature type="signal peptide" evidence="7">
    <location>
        <begin position="1"/>
        <end position="19"/>
    </location>
</feature>
<evidence type="ECO:0000256" key="4">
    <source>
        <dbReference type="ARBA" id="ARBA00023139"/>
    </source>
</evidence>
<evidence type="ECO:0000313" key="9">
    <source>
        <dbReference type="Proteomes" id="UP000187344"/>
    </source>
</evidence>
<comment type="caution">
    <text evidence="8">The sequence shown here is derived from an EMBL/GenBank/DDBJ whole genome shotgun (WGS) entry which is preliminary data.</text>
</comment>
<comment type="subcellular location">
    <subcellularLocation>
        <location evidence="1">Cell outer membrane</location>
        <topology evidence="1">Lipid-anchor</topology>
    </subcellularLocation>
</comment>
<feature type="chain" id="PRO_5012570870" evidence="7">
    <location>
        <begin position="20"/>
        <end position="62"/>
    </location>
</feature>
<dbReference type="GeneID" id="92991000"/>
<dbReference type="PROSITE" id="PS51257">
    <property type="entry name" value="PROKAR_LIPOPROTEIN"/>
    <property type="match status" value="1"/>
</dbReference>
<dbReference type="Pfam" id="PF13627">
    <property type="entry name" value="LptM_cons"/>
    <property type="match status" value="1"/>
</dbReference>
<evidence type="ECO:0000256" key="1">
    <source>
        <dbReference type="ARBA" id="ARBA00004459"/>
    </source>
</evidence>
<dbReference type="Proteomes" id="UP000187344">
    <property type="component" value="Unassembled WGS sequence"/>
</dbReference>
<keyword evidence="5" id="KW-0998">Cell outer membrane</keyword>
<dbReference type="NCBIfam" id="NF047847">
    <property type="entry name" value="SS_mature_LptM"/>
    <property type="match status" value="1"/>
</dbReference>
<dbReference type="InterPro" id="IPR032831">
    <property type="entry name" value="LptM_cons"/>
</dbReference>
<dbReference type="EMBL" id="LXYT01000001">
    <property type="protein sequence ID" value="OLY44375.1"/>
    <property type="molecule type" value="Genomic_DNA"/>
</dbReference>
<evidence type="ECO:0000256" key="6">
    <source>
        <dbReference type="ARBA" id="ARBA00023288"/>
    </source>
</evidence>
<reference evidence="8 9" key="1">
    <citation type="submission" date="2016-12" db="EMBL/GenBank/DDBJ databases">
        <title>Comparative genomics of Bartonella apis.</title>
        <authorList>
            <person name="Engel P."/>
        </authorList>
    </citation>
    <scope>NUCLEOTIDE SEQUENCE [LARGE SCALE GENOMIC DNA]</scope>
    <source>
        <strain evidence="8 9">PEB0149</strain>
    </source>
</reference>
<evidence type="ECO:0000256" key="3">
    <source>
        <dbReference type="ARBA" id="ARBA00023136"/>
    </source>
</evidence>
<dbReference type="AlphaFoldDB" id="A0A1R0FBM9"/>
<evidence type="ECO:0000256" key="7">
    <source>
        <dbReference type="SAM" id="SignalP"/>
    </source>
</evidence>
<proteinExistence type="predicted"/>
<dbReference type="OrthoDB" id="7926647at2"/>
<keyword evidence="2 7" id="KW-0732">Signal</keyword>
<dbReference type="GO" id="GO:0009279">
    <property type="term" value="C:cell outer membrane"/>
    <property type="evidence" value="ECO:0007669"/>
    <property type="project" value="UniProtKB-SubCell"/>
</dbReference>
<sequence length="62" mass="6714">MKKTLAGLMIVTICGVALAGCGRKGPLEPPPSTMVEDANGNMVQKPKVDKPFILDRLIKQRH</sequence>
<keyword evidence="9" id="KW-1185">Reference proteome</keyword>
<protein>
    <submittedName>
        <fullName evidence="8">Putative small lipoprotein YifL</fullName>
    </submittedName>
</protein>
<keyword evidence="3" id="KW-0472">Membrane</keyword>
<organism evidence="8 9">
    <name type="scientific">Bartonella apis</name>
    <dbReference type="NCBI Taxonomy" id="1686310"/>
    <lineage>
        <taxon>Bacteria</taxon>
        <taxon>Pseudomonadati</taxon>
        <taxon>Pseudomonadota</taxon>
        <taxon>Alphaproteobacteria</taxon>
        <taxon>Hyphomicrobiales</taxon>
        <taxon>Bartonellaceae</taxon>
        <taxon>Bartonella</taxon>
    </lineage>
</organism>
<keyword evidence="4" id="KW-0564">Palmitate</keyword>
<evidence type="ECO:0000313" key="8">
    <source>
        <dbReference type="EMBL" id="OLY44375.1"/>
    </source>
</evidence>
<dbReference type="RefSeq" id="WP_075869513.1">
    <property type="nucleotide sequence ID" value="NZ_CALYQA010000002.1"/>
</dbReference>
<gene>
    <name evidence="8" type="ORF">PEB0149_018440</name>
</gene>
<accession>A0A1R0FBM9</accession>
<name>A0A1R0FBM9_9HYPH</name>
<evidence type="ECO:0000256" key="2">
    <source>
        <dbReference type="ARBA" id="ARBA00022729"/>
    </source>
</evidence>